<dbReference type="RefSeq" id="WP_349662050.1">
    <property type="nucleotide sequence ID" value="NZ_JBEGDG010000034.1"/>
</dbReference>
<protein>
    <submittedName>
        <fullName evidence="1">Uncharacterized protein</fullName>
    </submittedName>
</protein>
<dbReference type="Proteomes" id="UP001478862">
    <property type="component" value="Unassembled WGS sequence"/>
</dbReference>
<gene>
    <name evidence="1" type="ORF">ABNX05_24310</name>
</gene>
<evidence type="ECO:0000313" key="1">
    <source>
        <dbReference type="EMBL" id="MEQ6357734.1"/>
    </source>
</evidence>
<reference evidence="1 2" key="1">
    <citation type="submission" date="2024-06" db="EMBL/GenBank/DDBJ databases">
        <title>Lysinibacillus zambalefons sp. nov., a Novel Firmicute Isolated from the Poon Bato Zambales Hyperalkaline Spring.</title>
        <authorList>
            <person name="Aja J.A."/>
            <person name="Lazaro J.E.H."/>
            <person name="Llorin L.D."/>
            <person name="Lim K.R."/>
            <person name="Teodosio J."/>
            <person name="Dalisay D.S."/>
        </authorList>
    </citation>
    <scope>NUCLEOTIDE SEQUENCE [LARGE SCALE GENOMIC DNA]</scope>
    <source>
        <strain evidence="1 2">M3</strain>
    </source>
</reference>
<keyword evidence="2" id="KW-1185">Reference proteome</keyword>
<evidence type="ECO:0000313" key="2">
    <source>
        <dbReference type="Proteomes" id="UP001478862"/>
    </source>
</evidence>
<dbReference type="EMBL" id="JBEGDG010000034">
    <property type="protein sequence ID" value="MEQ6357734.1"/>
    <property type="molecule type" value="Genomic_DNA"/>
</dbReference>
<comment type="caution">
    <text evidence="1">The sequence shown here is derived from an EMBL/GenBank/DDBJ whole genome shotgun (WGS) entry which is preliminary data.</text>
</comment>
<name>A0ABV1N1Q3_9BACI</name>
<organism evidence="1 2">
    <name type="scientific">Lysinibacillus zambalensis</name>
    <dbReference type="NCBI Taxonomy" id="3160866"/>
    <lineage>
        <taxon>Bacteria</taxon>
        <taxon>Bacillati</taxon>
        <taxon>Bacillota</taxon>
        <taxon>Bacilli</taxon>
        <taxon>Bacillales</taxon>
        <taxon>Bacillaceae</taxon>
        <taxon>Lysinibacillus</taxon>
    </lineage>
</organism>
<proteinExistence type="predicted"/>
<accession>A0ABV1N1Q3</accession>
<sequence>MKLNQAISRIVDLPNILEQYGIPSENVISVQYSDSAMINADILVHLHRKETIEKLGNCNVEKFIGYDDASWTQYRFDKDGISFVCCEREAIA</sequence>